<gene>
    <name evidence="6" type="ORF">FVP33_13250</name>
</gene>
<dbReference type="PANTHER" id="PTHR30055:SF234">
    <property type="entry name" value="HTH-TYPE TRANSCRIPTIONAL REGULATOR BETI"/>
    <property type="match status" value="1"/>
</dbReference>
<dbReference type="Pfam" id="PF00440">
    <property type="entry name" value="TetR_N"/>
    <property type="match status" value="1"/>
</dbReference>
<dbReference type="RefSeq" id="WP_147784126.1">
    <property type="nucleotide sequence ID" value="NZ_VRMG01000008.1"/>
</dbReference>
<dbReference type="InterPro" id="IPR001647">
    <property type="entry name" value="HTH_TetR"/>
</dbReference>
<comment type="caution">
    <text evidence="6">The sequence shown here is derived from an EMBL/GenBank/DDBJ whole genome shotgun (WGS) entry which is preliminary data.</text>
</comment>
<feature type="domain" description="HTH tetR-type" evidence="5">
    <location>
        <begin position="2"/>
        <end position="62"/>
    </location>
</feature>
<keyword evidence="1" id="KW-0805">Transcription regulation</keyword>
<dbReference type="GO" id="GO:0003700">
    <property type="term" value="F:DNA-binding transcription factor activity"/>
    <property type="evidence" value="ECO:0007669"/>
    <property type="project" value="TreeGrafter"/>
</dbReference>
<evidence type="ECO:0000259" key="5">
    <source>
        <dbReference type="PROSITE" id="PS50977"/>
    </source>
</evidence>
<dbReference type="GO" id="GO:0000976">
    <property type="term" value="F:transcription cis-regulatory region binding"/>
    <property type="evidence" value="ECO:0007669"/>
    <property type="project" value="TreeGrafter"/>
</dbReference>
<name>A0A5C8UPA7_9MICO</name>
<dbReference type="InterPro" id="IPR009057">
    <property type="entry name" value="Homeodomain-like_sf"/>
</dbReference>
<reference evidence="6 7" key="1">
    <citation type="submission" date="2019-08" db="EMBL/GenBank/DDBJ databases">
        <title>Bacterial whole genome sequence for Glaciihabitans sp. CHu50b-6-2.</title>
        <authorList>
            <person name="Jin L."/>
        </authorList>
    </citation>
    <scope>NUCLEOTIDE SEQUENCE [LARGE SCALE GENOMIC DNA]</scope>
    <source>
        <strain evidence="6 7">CHu50b-6-2</strain>
    </source>
</reference>
<evidence type="ECO:0000256" key="1">
    <source>
        <dbReference type="ARBA" id="ARBA00023015"/>
    </source>
</evidence>
<sequence length="190" mass="20345">MSTSSEDLRAIALGEFATAGYSATSLHRIADIAGLSKSSVLYHFSSKEALLEAAVAPAIDRMEQILEGLESNSLAAEGRAAFLVEFVDFILQYRREVHIFINQGPSLVAVPVIDRANDLVRRLAAFFAANTASLEEKMRFGIALGGAAYMLCTEDSLALQSAPLDETRAALVAILTGLLSPVEAPQKTED</sequence>
<feature type="DNA-binding region" description="H-T-H motif" evidence="4">
    <location>
        <begin position="25"/>
        <end position="44"/>
    </location>
</feature>
<dbReference type="PRINTS" id="PR00455">
    <property type="entry name" value="HTHTETR"/>
</dbReference>
<evidence type="ECO:0000256" key="2">
    <source>
        <dbReference type="ARBA" id="ARBA00023125"/>
    </source>
</evidence>
<evidence type="ECO:0000256" key="4">
    <source>
        <dbReference type="PROSITE-ProRule" id="PRU00335"/>
    </source>
</evidence>
<evidence type="ECO:0000313" key="7">
    <source>
        <dbReference type="Proteomes" id="UP000321379"/>
    </source>
</evidence>
<organism evidence="6 7">
    <name type="scientific">Lacisediminihabitans profunda</name>
    <dbReference type="NCBI Taxonomy" id="2594790"/>
    <lineage>
        <taxon>Bacteria</taxon>
        <taxon>Bacillati</taxon>
        <taxon>Actinomycetota</taxon>
        <taxon>Actinomycetes</taxon>
        <taxon>Micrococcales</taxon>
        <taxon>Microbacteriaceae</taxon>
        <taxon>Lacisediminihabitans</taxon>
    </lineage>
</organism>
<dbReference type="AlphaFoldDB" id="A0A5C8UPA7"/>
<dbReference type="Proteomes" id="UP000321379">
    <property type="component" value="Unassembled WGS sequence"/>
</dbReference>
<dbReference type="InterPro" id="IPR050109">
    <property type="entry name" value="HTH-type_TetR-like_transc_reg"/>
</dbReference>
<dbReference type="PANTHER" id="PTHR30055">
    <property type="entry name" value="HTH-TYPE TRANSCRIPTIONAL REGULATOR RUTR"/>
    <property type="match status" value="1"/>
</dbReference>
<keyword evidence="3" id="KW-0804">Transcription</keyword>
<keyword evidence="7" id="KW-1185">Reference proteome</keyword>
<keyword evidence="2 4" id="KW-0238">DNA-binding</keyword>
<evidence type="ECO:0000256" key="3">
    <source>
        <dbReference type="ARBA" id="ARBA00023163"/>
    </source>
</evidence>
<accession>A0A5C8UPA7</accession>
<dbReference type="SUPFAM" id="SSF46689">
    <property type="entry name" value="Homeodomain-like"/>
    <property type="match status" value="1"/>
</dbReference>
<protein>
    <submittedName>
        <fullName evidence="6">TetR/AcrR family transcriptional regulator</fullName>
    </submittedName>
</protein>
<dbReference type="Gene3D" id="1.10.357.10">
    <property type="entry name" value="Tetracycline Repressor, domain 2"/>
    <property type="match status" value="1"/>
</dbReference>
<dbReference type="EMBL" id="VRMG01000008">
    <property type="protein sequence ID" value="TXN30083.1"/>
    <property type="molecule type" value="Genomic_DNA"/>
</dbReference>
<proteinExistence type="predicted"/>
<evidence type="ECO:0000313" key="6">
    <source>
        <dbReference type="EMBL" id="TXN30083.1"/>
    </source>
</evidence>
<dbReference type="PROSITE" id="PS50977">
    <property type="entry name" value="HTH_TETR_2"/>
    <property type="match status" value="1"/>
</dbReference>